<evidence type="ECO:0000313" key="3">
    <source>
        <dbReference type="Proteomes" id="UP000280792"/>
    </source>
</evidence>
<dbReference type="Gene3D" id="3.40.50.150">
    <property type="entry name" value="Vaccinia Virus protein VP39"/>
    <property type="match status" value="1"/>
</dbReference>
<dbReference type="EMBL" id="QWEZ01000001">
    <property type="protein sequence ID" value="RRJ83647.1"/>
    <property type="molecule type" value="Genomic_DNA"/>
</dbReference>
<dbReference type="GO" id="GO:0032259">
    <property type="term" value="P:methylation"/>
    <property type="evidence" value="ECO:0007669"/>
    <property type="project" value="UniProtKB-KW"/>
</dbReference>
<dbReference type="AlphaFoldDB" id="A0A3P3VMS9"/>
<reference evidence="2 3" key="1">
    <citation type="submission" date="2018-08" db="EMBL/GenBank/DDBJ databases">
        <authorList>
            <person name="Khan S.A."/>
        </authorList>
    </citation>
    <scope>NUCLEOTIDE SEQUENCE [LARGE SCALE GENOMIC DNA]</scope>
    <source>
        <strain evidence="2 3">GTF-13</strain>
    </source>
</reference>
<dbReference type="PANTHER" id="PTHR45036:SF1">
    <property type="entry name" value="METHYLTRANSFERASE LIKE 7A"/>
    <property type="match status" value="1"/>
</dbReference>
<keyword evidence="2" id="KW-0808">Transferase</keyword>
<dbReference type="SUPFAM" id="SSF53335">
    <property type="entry name" value="S-adenosyl-L-methionine-dependent methyltransferases"/>
    <property type="match status" value="1"/>
</dbReference>
<dbReference type="GO" id="GO:0008757">
    <property type="term" value="F:S-adenosylmethionine-dependent methyltransferase activity"/>
    <property type="evidence" value="ECO:0007669"/>
    <property type="project" value="InterPro"/>
</dbReference>
<dbReference type="Proteomes" id="UP000280792">
    <property type="component" value="Unassembled WGS sequence"/>
</dbReference>
<reference evidence="2 3" key="2">
    <citation type="submission" date="2018-12" db="EMBL/GenBank/DDBJ databases">
        <title>Simiduia agarivorans gen. nov., sp. nov., a marine, agarolytic bacterium isolated from shallow coastal water from Keelung, Taiwan.</title>
        <authorList>
            <person name="Shieh W.Y."/>
        </authorList>
    </citation>
    <scope>NUCLEOTIDE SEQUENCE [LARGE SCALE GENOMIC DNA]</scope>
    <source>
        <strain evidence="2 3">GTF-13</strain>
    </source>
</reference>
<name>A0A3P3VMS9_9GAMM</name>
<protein>
    <submittedName>
        <fullName evidence="2">Class I SAM-dependent methyltransferase</fullName>
    </submittedName>
</protein>
<dbReference type="RefSeq" id="WP_125013812.1">
    <property type="nucleotide sequence ID" value="NZ_QWEZ01000001.1"/>
</dbReference>
<dbReference type="InterPro" id="IPR029063">
    <property type="entry name" value="SAM-dependent_MTases_sf"/>
</dbReference>
<dbReference type="Pfam" id="PF08241">
    <property type="entry name" value="Methyltransf_11"/>
    <property type="match status" value="1"/>
</dbReference>
<keyword evidence="2" id="KW-0489">Methyltransferase</keyword>
<dbReference type="PANTHER" id="PTHR45036">
    <property type="entry name" value="METHYLTRANSFERASE LIKE 7B"/>
    <property type="match status" value="1"/>
</dbReference>
<accession>A0A3P3VMS9</accession>
<keyword evidence="3" id="KW-1185">Reference proteome</keyword>
<dbReference type="InterPro" id="IPR013216">
    <property type="entry name" value="Methyltransf_11"/>
</dbReference>
<dbReference type="CDD" id="cd02440">
    <property type="entry name" value="AdoMet_MTases"/>
    <property type="match status" value="1"/>
</dbReference>
<dbReference type="InterPro" id="IPR052356">
    <property type="entry name" value="Thiol_S-MT"/>
</dbReference>
<comment type="caution">
    <text evidence="2">The sequence shown here is derived from an EMBL/GenBank/DDBJ whole genome shotgun (WGS) entry which is preliminary data.</text>
</comment>
<gene>
    <name evidence="2" type="ORF">D0544_00540</name>
</gene>
<evidence type="ECO:0000313" key="2">
    <source>
        <dbReference type="EMBL" id="RRJ83647.1"/>
    </source>
</evidence>
<evidence type="ECO:0000259" key="1">
    <source>
        <dbReference type="Pfam" id="PF08241"/>
    </source>
</evidence>
<proteinExistence type="predicted"/>
<organism evidence="2 3">
    <name type="scientific">Aestuariirhabdus litorea</name>
    <dbReference type="NCBI Taxonomy" id="2528527"/>
    <lineage>
        <taxon>Bacteria</taxon>
        <taxon>Pseudomonadati</taxon>
        <taxon>Pseudomonadota</taxon>
        <taxon>Gammaproteobacteria</taxon>
        <taxon>Oceanospirillales</taxon>
        <taxon>Aestuariirhabdaceae</taxon>
        <taxon>Aestuariirhabdus</taxon>
    </lineage>
</organism>
<feature type="domain" description="Methyltransferase type 11" evidence="1">
    <location>
        <begin position="37"/>
        <end position="134"/>
    </location>
</feature>
<sequence>MSRLFSIFYDRIMRETEKACLREWRQALLADCRGRVLEIGAGTGASLEFYPPHLDELLVCEPDPGMRALLTQRVDNATLPFTASVADFAGERLEVGDESMDAVVSSLVLCSVQHQRGTLHEIYRVLKPGGQLFFLEHVAAEAGSSRHRWQRWIEPVWKRLAGNCHLTRCTEQAMIEAGFEIAQVERQSLRKVPAVVRPSIRGVARKPA</sequence>